<accession>A0ABR8GL18</accession>
<reference evidence="1 2" key="1">
    <citation type="journal article" date="2020" name="ISME J.">
        <title>Comparative genomics reveals insights into cyanobacterial evolution and habitat adaptation.</title>
        <authorList>
            <person name="Chen M.Y."/>
            <person name="Teng W.K."/>
            <person name="Zhao L."/>
            <person name="Hu C.X."/>
            <person name="Zhou Y.K."/>
            <person name="Han B.P."/>
            <person name="Song L.R."/>
            <person name="Shu W.S."/>
        </authorList>
    </citation>
    <scope>NUCLEOTIDE SEQUENCE [LARGE SCALE GENOMIC DNA]</scope>
    <source>
        <strain evidence="1 2">FACHB-248</strain>
    </source>
</reference>
<dbReference type="EMBL" id="JACJTA010000006">
    <property type="protein sequence ID" value="MBD2603850.1"/>
    <property type="molecule type" value="Genomic_DNA"/>
</dbReference>
<evidence type="ECO:0000313" key="1">
    <source>
        <dbReference type="EMBL" id="MBD2603850.1"/>
    </source>
</evidence>
<gene>
    <name evidence="1" type="ORF">H6G81_04705</name>
</gene>
<keyword evidence="2" id="KW-1185">Reference proteome</keyword>
<dbReference type="Proteomes" id="UP000660380">
    <property type="component" value="Unassembled WGS sequence"/>
</dbReference>
<evidence type="ECO:0000313" key="2">
    <source>
        <dbReference type="Proteomes" id="UP000660380"/>
    </source>
</evidence>
<protein>
    <submittedName>
        <fullName evidence="1">Uncharacterized protein</fullName>
    </submittedName>
</protein>
<comment type="caution">
    <text evidence="1">The sequence shown here is derived from an EMBL/GenBank/DDBJ whole genome shotgun (WGS) entry which is preliminary data.</text>
</comment>
<proteinExistence type="predicted"/>
<sequence length="121" mass="14038">MISTVKNGENVMIRKSQVQAQPKAKALDRVIPYAEKLRLMTLEVLREESGRELESVAQWSGEEFDWKVHNTEFREDYKETPLSELIQKAKLLYGLADLDAIKVRRKLHKQQRAERISAKSA</sequence>
<organism evidence="1 2">
    <name type="scientific">Scytonema hofmannii FACHB-248</name>
    <dbReference type="NCBI Taxonomy" id="1842502"/>
    <lineage>
        <taxon>Bacteria</taxon>
        <taxon>Bacillati</taxon>
        <taxon>Cyanobacteriota</taxon>
        <taxon>Cyanophyceae</taxon>
        <taxon>Nostocales</taxon>
        <taxon>Scytonemataceae</taxon>
        <taxon>Scytonema</taxon>
    </lineage>
</organism>
<name>A0ABR8GL18_9CYAN</name>